<accession>A0A135P3Y7</accession>
<proteinExistence type="predicted"/>
<dbReference type="OrthoDB" id="5941857at2"/>
<dbReference type="Proteomes" id="UP000070498">
    <property type="component" value="Unassembled WGS sequence"/>
</dbReference>
<dbReference type="EMBL" id="LNUW01000028">
    <property type="protein sequence ID" value="KXG86137.1"/>
    <property type="molecule type" value="Genomic_DNA"/>
</dbReference>
<organism evidence="1 2">
    <name type="scientific">Agrobacterium bohemicum</name>
    <dbReference type="NCBI Taxonomy" id="2052828"/>
    <lineage>
        <taxon>Bacteria</taxon>
        <taxon>Pseudomonadati</taxon>
        <taxon>Pseudomonadota</taxon>
        <taxon>Alphaproteobacteria</taxon>
        <taxon>Hyphomicrobiales</taxon>
        <taxon>Rhizobiaceae</taxon>
        <taxon>Rhizobium/Agrobacterium group</taxon>
        <taxon>Agrobacterium</taxon>
    </lineage>
</organism>
<name>A0A135P3Y7_9HYPH</name>
<dbReference type="AlphaFoldDB" id="A0A135P3Y7"/>
<dbReference type="RefSeq" id="WP_067645547.1">
    <property type="nucleotide sequence ID" value="NZ_KQ961024.1"/>
</dbReference>
<evidence type="ECO:0000313" key="1">
    <source>
        <dbReference type="EMBL" id="KXG86137.1"/>
    </source>
</evidence>
<keyword evidence="2" id="KW-1185">Reference proteome</keyword>
<sequence length="322" mass="35802">MDKLLRNAIDSIEVGVEDFQSNEGRRALSAVRNVHAGVLLLCKTVLWQHSPDGEGSLIYIKMEPKKRADGKIEWQPNKNKTVDAFDIKARYKLLGLTLDWTKLEELTKHRNTIEHLYLTTPEAVVKEALANALPLINTIMRDQLKTNPEQEFRTECWTFLLNNADIFAEIEKECAATFEKLQWPESEVGFPIEHLSCTNCGSSLIRQQDPDNTTPIEIEFACRACGEDSLDLGEMMEPALASEAAGLAYIAMTDGGEPPIASCYECGQETYLIDVGQCVVCDASAPGECGVCGEAIHVNDYNESYPGLCGYHAHQAERAERD</sequence>
<gene>
    <name evidence="1" type="ORF">ATO67_05890</name>
</gene>
<comment type="caution">
    <text evidence="1">The sequence shown here is derived from an EMBL/GenBank/DDBJ whole genome shotgun (WGS) entry which is preliminary data.</text>
</comment>
<protein>
    <submittedName>
        <fullName evidence="1">Uncharacterized protein</fullName>
    </submittedName>
</protein>
<reference evidence="1 2" key="1">
    <citation type="submission" date="2015-11" db="EMBL/GenBank/DDBJ databases">
        <title>Draft genome sequence of Agrobacterium sp. R89-1.</title>
        <authorList>
            <person name="Zahradnik J."/>
            <person name="Kyslikova E."/>
            <person name="Palyzova A."/>
            <person name="Kyslik P."/>
        </authorList>
    </citation>
    <scope>NUCLEOTIDE SEQUENCE [LARGE SCALE GENOMIC DNA]</scope>
    <source>
        <strain evidence="1 2">R89-1</strain>
    </source>
</reference>
<evidence type="ECO:0000313" key="2">
    <source>
        <dbReference type="Proteomes" id="UP000070498"/>
    </source>
</evidence>